<reference evidence="8 9" key="1">
    <citation type="submission" date="2024-11" db="EMBL/GenBank/DDBJ databases">
        <title>Chromosome-level genome assembly of Eucalyptus globulus Labill. provides insights into its genome evolution.</title>
        <authorList>
            <person name="Li X."/>
        </authorList>
    </citation>
    <scope>NUCLEOTIDE SEQUENCE [LARGE SCALE GENOMIC DNA]</scope>
    <source>
        <strain evidence="8">CL2024</strain>
        <tissue evidence="8">Fresh tender leaves</tissue>
    </source>
</reference>
<feature type="transmembrane region" description="Helical" evidence="7">
    <location>
        <begin position="214"/>
        <end position="236"/>
    </location>
</feature>
<dbReference type="PANTHER" id="PTHR11206">
    <property type="entry name" value="MULTIDRUG RESISTANCE PROTEIN"/>
    <property type="match status" value="1"/>
</dbReference>
<comment type="subcellular location">
    <subcellularLocation>
        <location evidence="1">Membrane</location>
        <topology evidence="1">Multi-pass membrane protein</topology>
    </subcellularLocation>
</comment>
<dbReference type="NCBIfam" id="TIGR00797">
    <property type="entry name" value="matE"/>
    <property type="match status" value="1"/>
</dbReference>
<feature type="transmembrane region" description="Helical" evidence="7">
    <location>
        <begin position="417"/>
        <end position="437"/>
    </location>
</feature>
<evidence type="ECO:0000256" key="7">
    <source>
        <dbReference type="RuleBase" id="RU004914"/>
    </source>
</evidence>
<feature type="transmembrane region" description="Helical" evidence="7">
    <location>
        <begin position="40"/>
        <end position="62"/>
    </location>
</feature>
<feature type="transmembrane region" description="Helical" evidence="7">
    <location>
        <begin position="443"/>
        <end position="464"/>
    </location>
</feature>
<keyword evidence="4 7" id="KW-0812">Transmembrane</keyword>
<dbReference type="CDD" id="cd13132">
    <property type="entry name" value="MATE_eukaryotic"/>
    <property type="match status" value="1"/>
</dbReference>
<evidence type="ECO:0000256" key="3">
    <source>
        <dbReference type="ARBA" id="ARBA00022448"/>
    </source>
</evidence>
<evidence type="ECO:0000256" key="4">
    <source>
        <dbReference type="ARBA" id="ARBA00022692"/>
    </source>
</evidence>
<dbReference type="InterPro" id="IPR002528">
    <property type="entry name" value="MATE_fam"/>
</dbReference>
<evidence type="ECO:0000256" key="2">
    <source>
        <dbReference type="ARBA" id="ARBA00010199"/>
    </source>
</evidence>
<keyword evidence="9" id="KW-1185">Reference proteome</keyword>
<keyword evidence="3" id="KW-0813">Transport</keyword>
<dbReference type="Proteomes" id="UP001634007">
    <property type="component" value="Unassembled WGS sequence"/>
</dbReference>
<dbReference type="Pfam" id="PF01554">
    <property type="entry name" value="MatE"/>
    <property type="match status" value="2"/>
</dbReference>
<feature type="transmembrane region" description="Helical" evidence="7">
    <location>
        <begin position="119"/>
        <end position="136"/>
    </location>
</feature>
<accession>A0ABD3IJX8</accession>
<feature type="transmembrane region" description="Helical" evidence="7">
    <location>
        <begin position="300"/>
        <end position="320"/>
    </location>
</feature>
<sequence>MGSRALNFFTRFRRPLPVDAILGTHSLDEVRQATVSLGKVAAPIAATTLLIFSRSIISMLFLSRLGKTDLAGGSLALAFANITGYSILKGLAMGMEPICSQAFGAKKPTILIQTYQKTLLCLLLICIPISLLWLNMEPLFLRLGQDEGVVKVARACMVCFVPELFAQALLQPLRTFLRTQGLTTPVTVACLFAGIVHVPINYLLVVYIDLRATGVALALAWNSINTTLGLLAYLVISKKTIKPWQGKGVFLRNFREWRWRPLLTLAAPSCAAVCLEWWWYDILLFLCSFLKNNSRASISAMGIVIQIAGLFYTLPFALSLSLSTCIGHALGGGQPCRARVLSTVGITASIALSFLTFIFMITMRSALGRMYTNELEILNLESVALPILGLCELAGSPQTAVYGVLAGTARPDLGARIKLFSFYFIGMPIAILLAFKWEFGFRGLWFGLLASQISCVSMMAYTLMNMDWKQQAKRAGELAEAAGDKDD</sequence>
<dbReference type="EMBL" id="JBJKBG010000011">
    <property type="protein sequence ID" value="KAL3715280.1"/>
    <property type="molecule type" value="Genomic_DNA"/>
</dbReference>
<comment type="caution">
    <text evidence="7">Lacks conserved residue(s) required for the propagation of feature annotation.</text>
</comment>
<feature type="transmembrane region" description="Helical" evidence="7">
    <location>
        <begin position="340"/>
        <end position="363"/>
    </location>
</feature>
<evidence type="ECO:0000256" key="6">
    <source>
        <dbReference type="ARBA" id="ARBA00023136"/>
    </source>
</evidence>
<feature type="transmembrane region" description="Helical" evidence="7">
    <location>
        <begin position="257"/>
        <end position="280"/>
    </location>
</feature>
<evidence type="ECO:0000313" key="8">
    <source>
        <dbReference type="EMBL" id="KAL3715280.1"/>
    </source>
</evidence>
<gene>
    <name evidence="8" type="ORF">ACJRO7_007076</name>
</gene>
<name>A0ABD3IJX8_EUCGL</name>
<keyword evidence="5 7" id="KW-1133">Transmembrane helix</keyword>
<comment type="similarity">
    <text evidence="2 7">Belongs to the multi antimicrobial extrusion (MATE) (TC 2.A.66.1) family.</text>
</comment>
<dbReference type="InterPro" id="IPR045069">
    <property type="entry name" value="MATE_euk"/>
</dbReference>
<feature type="transmembrane region" description="Helical" evidence="7">
    <location>
        <begin position="182"/>
        <end position="208"/>
    </location>
</feature>
<evidence type="ECO:0000256" key="5">
    <source>
        <dbReference type="ARBA" id="ARBA00022989"/>
    </source>
</evidence>
<dbReference type="GO" id="GO:0016020">
    <property type="term" value="C:membrane"/>
    <property type="evidence" value="ECO:0007669"/>
    <property type="project" value="UniProtKB-SubCell"/>
</dbReference>
<protein>
    <recommendedName>
        <fullName evidence="7">Protein DETOXIFICATION</fullName>
    </recommendedName>
    <alternativeName>
        <fullName evidence="7">Multidrug and toxic compound extrusion protein</fullName>
    </alternativeName>
</protein>
<comment type="caution">
    <text evidence="8">The sequence shown here is derived from an EMBL/GenBank/DDBJ whole genome shotgun (WGS) entry which is preliminary data.</text>
</comment>
<proteinExistence type="inferred from homology"/>
<evidence type="ECO:0000256" key="1">
    <source>
        <dbReference type="ARBA" id="ARBA00004141"/>
    </source>
</evidence>
<dbReference type="AlphaFoldDB" id="A0ABD3IJX8"/>
<evidence type="ECO:0000313" key="9">
    <source>
        <dbReference type="Proteomes" id="UP001634007"/>
    </source>
</evidence>
<keyword evidence="6 7" id="KW-0472">Membrane</keyword>
<organism evidence="8 9">
    <name type="scientific">Eucalyptus globulus</name>
    <name type="common">Tasmanian blue gum</name>
    <dbReference type="NCBI Taxonomy" id="34317"/>
    <lineage>
        <taxon>Eukaryota</taxon>
        <taxon>Viridiplantae</taxon>
        <taxon>Streptophyta</taxon>
        <taxon>Embryophyta</taxon>
        <taxon>Tracheophyta</taxon>
        <taxon>Spermatophyta</taxon>
        <taxon>Magnoliopsida</taxon>
        <taxon>eudicotyledons</taxon>
        <taxon>Gunneridae</taxon>
        <taxon>Pentapetalae</taxon>
        <taxon>rosids</taxon>
        <taxon>malvids</taxon>
        <taxon>Myrtales</taxon>
        <taxon>Myrtaceae</taxon>
        <taxon>Myrtoideae</taxon>
        <taxon>Eucalypteae</taxon>
        <taxon>Eucalyptus</taxon>
    </lineage>
</organism>